<evidence type="ECO:0000313" key="2">
    <source>
        <dbReference type="Proteomes" id="UP000575898"/>
    </source>
</evidence>
<dbReference type="InterPro" id="IPR008311">
    <property type="entry name" value="UCP028101"/>
</dbReference>
<sequence length="375" mass="40415">MMETEPVAPLLNRRGFLRYALALLSGPAWAQTGDQAGPRLLAPVSCKGKHYLAVSDDPTAAPRLIPTPMRGHALLLDARHPDEVLMIARRPGTLAVRVSLQAGSVIQTWDAGEDRHFFGHACLSADGRYIFVAENNIETGQGVISVRDGRSFAVLQEYPSHGIGPHELLLLPDGHTLAVANGGVSTLPETGRVKLNRGRFDSNLAYVDSRNGRLIDRQPVMMPQLSLRHLALAADGTVAAALQYEGDRQQAGVPLVAIHRPGKSMMLAHAPQAAWDAMHHYAASIAYDAHDRLFVISCPLGNQLAYWSVNGDFVGMMEIPKVSGIAFTKKGGYASNEHGALLALDLSQPAAQAVQQQVGWMWDNHLYPGTADPGA</sequence>
<dbReference type="AlphaFoldDB" id="A0A840MJJ0"/>
<proteinExistence type="predicted"/>
<dbReference type="InterPro" id="IPR006311">
    <property type="entry name" value="TAT_signal"/>
</dbReference>
<dbReference type="PIRSF" id="PIRSF028101">
    <property type="entry name" value="UCP028101"/>
    <property type="match status" value="1"/>
</dbReference>
<dbReference type="Gene3D" id="2.130.10.10">
    <property type="entry name" value="YVTN repeat-like/Quinoprotein amine dehydrogenase"/>
    <property type="match status" value="1"/>
</dbReference>
<evidence type="ECO:0008006" key="3">
    <source>
        <dbReference type="Google" id="ProtNLM"/>
    </source>
</evidence>
<dbReference type="EMBL" id="JACHHY010000003">
    <property type="protein sequence ID" value="MBB5017339.1"/>
    <property type="molecule type" value="Genomic_DNA"/>
</dbReference>
<comment type="caution">
    <text evidence="1">The sequence shown here is derived from an EMBL/GenBank/DDBJ whole genome shotgun (WGS) entry which is preliminary data.</text>
</comment>
<dbReference type="Pfam" id="PF07433">
    <property type="entry name" value="DUF1513"/>
    <property type="match status" value="1"/>
</dbReference>
<accession>A0A840MJJ0</accession>
<dbReference type="SUPFAM" id="SSF51004">
    <property type="entry name" value="C-terminal (heme d1) domain of cytochrome cd1-nitrite reductase"/>
    <property type="match status" value="1"/>
</dbReference>
<dbReference type="PROSITE" id="PS51318">
    <property type="entry name" value="TAT"/>
    <property type="match status" value="1"/>
</dbReference>
<dbReference type="Proteomes" id="UP000575898">
    <property type="component" value="Unassembled WGS sequence"/>
</dbReference>
<dbReference type="InterPro" id="IPR015943">
    <property type="entry name" value="WD40/YVTN_repeat-like_dom_sf"/>
</dbReference>
<organism evidence="1 2">
    <name type="scientific">Chitinivorax tropicus</name>
    <dbReference type="NCBI Taxonomy" id="714531"/>
    <lineage>
        <taxon>Bacteria</taxon>
        <taxon>Pseudomonadati</taxon>
        <taxon>Pseudomonadota</taxon>
        <taxon>Betaproteobacteria</taxon>
        <taxon>Chitinivorax</taxon>
    </lineage>
</organism>
<dbReference type="InterPro" id="IPR011048">
    <property type="entry name" value="Haem_d1_sf"/>
</dbReference>
<name>A0A840MJJ0_9PROT</name>
<gene>
    <name evidence="1" type="ORF">HNQ59_000603</name>
</gene>
<evidence type="ECO:0000313" key="1">
    <source>
        <dbReference type="EMBL" id="MBB5017339.1"/>
    </source>
</evidence>
<dbReference type="RefSeq" id="WP_184034982.1">
    <property type="nucleotide sequence ID" value="NZ_JACHHY010000003.1"/>
</dbReference>
<reference evidence="1 2" key="1">
    <citation type="submission" date="2020-08" db="EMBL/GenBank/DDBJ databases">
        <title>Genomic Encyclopedia of Type Strains, Phase IV (KMG-IV): sequencing the most valuable type-strain genomes for metagenomic binning, comparative biology and taxonomic classification.</title>
        <authorList>
            <person name="Goeker M."/>
        </authorList>
    </citation>
    <scope>NUCLEOTIDE SEQUENCE [LARGE SCALE GENOMIC DNA]</scope>
    <source>
        <strain evidence="1 2">DSM 27165</strain>
    </source>
</reference>
<protein>
    <recommendedName>
        <fullName evidence="3">DUF1513 domain-containing protein</fullName>
    </recommendedName>
</protein>
<keyword evidence="2" id="KW-1185">Reference proteome</keyword>